<reference evidence="2" key="1">
    <citation type="submission" date="2022-07" db="EMBL/GenBank/DDBJ databases">
        <title>Complete genome sequence of carbapenem-resistant Citrobacter spp. in Japan.</title>
        <authorList>
            <person name="Maehana S."/>
            <person name="Suzuki M."/>
            <person name="Kitasato H."/>
        </authorList>
    </citation>
    <scope>NUCLEOTIDE SEQUENCE</scope>
    <source>
        <strain evidence="2">KAM621</strain>
        <plasmid evidence="2">pKAM621_2</plasmid>
    </source>
</reference>
<dbReference type="AlphaFoldDB" id="A0AAD1L917"/>
<evidence type="ECO:0000313" key="3">
    <source>
        <dbReference type="Proteomes" id="UP001058317"/>
    </source>
</evidence>
<keyword evidence="2" id="KW-0614">Plasmid</keyword>
<gene>
    <name evidence="2" type="ORF">KAM621c_53650</name>
</gene>
<protein>
    <recommendedName>
        <fullName evidence="4">Chromosome partitioning protein ParB</fullName>
    </recommendedName>
</protein>
<sequence length="169" mass="18779">MQEKARLEALLQEGWKKDFTTFFTLDGKTLMSLMVFCTACSVDGVQTRTMGHTTRSDLDGVERAVDFNLHEWWQPTKNNFFDYLKKTQIVQILSENGLSGAASDALKMKKSDAADLAETMMARHCPQWVPVWMRAPDAKTPDAEAENNASDATATDVPPVAHNNIPDAA</sequence>
<dbReference type="Proteomes" id="UP001058317">
    <property type="component" value="Plasmid pKAM621_2"/>
</dbReference>
<dbReference type="EMBL" id="AP026384">
    <property type="protein sequence ID" value="BDO00261.1"/>
    <property type="molecule type" value="Genomic_DNA"/>
</dbReference>
<feature type="region of interest" description="Disordered" evidence="1">
    <location>
        <begin position="138"/>
        <end position="169"/>
    </location>
</feature>
<name>A0AAD1L917_CITBR</name>
<proteinExistence type="predicted"/>
<accession>A0AAD1L917</accession>
<geneLocation type="plasmid" evidence="2 3">
    <name>pKAM621_2</name>
</geneLocation>
<evidence type="ECO:0008006" key="4">
    <source>
        <dbReference type="Google" id="ProtNLM"/>
    </source>
</evidence>
<organism evidence="2 3">
    <name type="scientific">Citrobacter braakii</name>
    <dbReference type="NCBI Taxonomy" id="57706"/>
    <lineage>
        <taxon>Bacteria</taxon>
        <taxon>Pseudomonadati</taxon>
        <taxon>Pseudomonadota</taxon>
        <taxon>Gammaproteobacteria</taxon>
        <taxon>Enterobacterales</taxon>
        <taxon>Enterobacteriaceae</taxon>
        <taxon>Citrobacter</taxon>
        <taxon>Citrobacter freundii complex</taxon>
    </lineage>
</organism>
<evidence type="ECO:0000313" key="2">
    <source>
        <dbReference type="EMBL" id="BDO00261.1"/>
    </source>
</evidence>
<evidence type="ECO:0000256" key="1">
    <source>
        <dbReference type="SAM" id="MobiDB-lite"/>
    </source>
</evidence>